<feature type="domain" description="ABC3 transporter permease C-terminal" evidence="7">
    <location>
        <begin position="302"/>
        <end position="419"/>
    </location>
</feature>
<dbReference type="PANTHER" id="PTHR30572">
    <property type="entry name" value="MEMBRANE COMPONENT OF TRANSPORTER-RELATED"/>
    <property type="match status" value="1"/>
</dbReference>
<comment type="subcellular location">
    <subcellularLocation>
        <location evidence="1">Cell membrane</location>
        <topology evidence="1">Multi-pass membrane protein</topology>
    </subcellularLocation>
</comment>
<keyword evidence="5 6" id="KW-0472">Membrane</keyword>
<keyword evidence="10" id="KW-1185">Reference proteome</keyword>
<evidence type="ECO:0000256" key="1">
    <source>
        <dbReference type="ARBA" id="ARBA00004651"/>
    </source>
</evidence>
<evidence type="ECO:0000256" key="3">
    <source>
        <dbReference type="ARBA" id="ARBA00022692"/>
    </source>
</evidence>
<evidence type="ECO:0000256" key="2">
    <source>
        <dbReference type="ARBA" id="ARBA00022475"/>
    </source>
</evidence>
<dbReference type="InterPro" id="IPR003838">
    <property type="entry name" value="ABC3_permease_C"/>
</dbReference>
<accession>A0ABZ0IXB3</accession>
<dbReference type="PROSITE" id="PS51257">
    <property type="entry name" value="PROKAR_LIPOPROTEIN"/>
    <property type="match status" value="1"/>
</dbReference>
<keyword evidence="3 6" id="KW-0812">Transmembrane</keyword>
<evidence type="ECO:0000259" key="8">
    <source>
        <dbReference type="Pfam" id="PF12704"/>
    </source>
</evidence>
<dbReference type="InterPro" id="IPR025857">
    <property type="entry name" value="MacB_PCD"/>
</dbReference>
<sequence>MIRNYIITTLRTFRRNPGYMFLNILGLSLGIGCSLVVYSIVSYELGFDKHHENYNQIYRVTRSFQEPNKLYHATNVPHPFGSALREESSSVDEVAMAHYQYGGVVASWDGDKQLKKLSEEENMAFVTPSFFKIFTFPSLSGDLARGVEETNSGVISDRWARKYFDVRGDDWGSVIGKVISINSRLKLTIKGVFQAPPATSDFPFHLLMHYHNIADLSDYYQEGKSWSSMSSATNCFVLVKDQTVKSSLLRTISEVWSQHHSEDEVSRTSFDLQPLSDIHFNADYGNYAGRAVDMDRLWALVAIAAFLIITACINFTNLATAQAVRRSKEIGIRKVMGSHKVQLVFQFYSEALLITLFAGFLALAVAEVFLIQLQDILGYHLSVDLGSHPNAILFLAGVVLLVSLMAGLYPSLVLSRMNPILAIKNNISGRHAGGLSVRRGLVVVQFVISQALIIGTLVVFLQIRYMENQPLGFTKEAIVTTYLSNPNPKDIEELRNKINSISGVADVTFGMGSPIDRNTASGDFSYPDGGVTESYSANYKVVDEYYVDFFNLELLAGRNIRPSDSLKRIVVNEQVLKFIGISSPQDAIGKSIKSGWGERKKLWVW</sequence>
<keyword evidence="4 6" id="KW-1133">Transmembrane helix</keyword>
<dbReference type="Pfam" id="PF02687">
    <property type="entry name" value="FtsX"/>
    <property type="match status" value="1"/>
</dbReference>
<evidence type="ECO:0000256" key="5">
    <source>
        <dbReference type="ARBA" id="ARBA00023136"/>
    </source>
</evidence>
<evidence type="ECO:0000256" key="4">
    <source>
        <dbReference type="ARBA" id="ARBA00022989"/>
    </source>
</evidence>
<organism evidence="9 10">
    <name type="scientific">Imperialibacter roseus</name>
    <dbReference type="NCBI Taxonomy" id="1324217"/>
    <lineage>
        <taxon>Bacteria</taxon>
        <taxon>Pseudomonadati</taxon>
        <taxon>Bacteroidota</taxon>
        <taxon>Cytophagia</taxon>
        <taxon>Cytophagales</taxon>
        <taxon>Flammeovirgaceae</taxon>
        <taxon>Imperialibacter</taxon>
    </lineage>
</organism>
<evidence type="ECO:0000313" key="10">
    <source>
        <dbReference type="Proteomes" id="UP001302349"/>
    </source>
</evidence>
<protein>
    <submittedName>
        <fullName evidence="9">ABC transporter permease</fullName>
    </submittedName>
</protein>
<feature type="transmembrane region" description="Helical" evidence="6">
    <location>
        <begin position="297"/>
        <end position="324"/>
    </location>
</feature>
<evidence type="ECO:0000259" key="7">
    <source>
        <dbReference type="Pfam" id="PF02687"/>
    </source>
</evidence>
<dbReference type="Pfam" id="PF12704">
    <property type="entry name" value="MacB_PCD"/>
    <property type="match status" value="1"/>
</dbReference>
<dbReference type="InterPro" id="IPR050250">
    <property type="entry name" value="Macrolide_Exporter_MacB"/>
</dbReference>
<name>A0ABZ0IXB3_9BACT</name>
<gene>
    <name evidence="9" type="ORF">RT717_10370</name>
</gene>
<evidence type="ECO:0000313" key="9">
    <source>
        <dbReference type="EMBL" id="WOK09039.1"/>
    </source>
</evidence>
<proteinExistence type="predicted"/>
<feature type="transmembrane region" description="Helical" evidence="6">
    <location>
        <begin position="21"/>
        <end position="41"/>
    </location>
</feature>
<dbReference type="Proteomes" id="UP001302349">
    <property type="component" value="Chromosome"/>
</dbReference>
<dbReference type="EMBL" id="CP136051">
    <property type="protein sequence ID" value="WOK09039.1"/>
    <property type="molecule type" value="Genomic_DNA"/>
</dbReference>
<evidence type="ECO:0000256" key="6">
    <source>
        <dbReference type="SAM" id="Phobius"/>
    </source>
</evidence>
<feature type="transmembrane region" description="Helical" evidence="6">
    <location>
        <begin position="391"/>
        <end position="414"/>
    </location>
</feature>
<reference evidence="9 10" key="1">
    <citation type="journal article" date="2023" name="Microbiol. Resour. Announc.">
        <title>Complete Genome Sequence of Imperialibacter roseus strain P4T.</title>
        <authorList>
            <person name="Tizabi D.R."/>
            <person name="Bachvaroff T."/>
            <person name="Hill R.T."/>
        </authorList>
    </citation>
    <scope>NUCLEOTIDE SEQUENCE [LARGE SCALE GENOMIC DNA]</scope>
    <source>
        <strain evidence="9 10">P4T</strain>
    </source>
</reference>
<keyword evidence="2" id="KW-1003">Cell membrane</keyword>
<dbReference type="RefSeq" id="WP_317491666.1">
    <property type="nucleotide sequence ID" value="NZ_CP136051.1"/>
</dbReference>
<dbReference type="PANTHER" id="PTHR30572:SF18">
    <property type="entry name" value="ABC-TYPE MACROLIDE FAMILY EXPORT SYSTEM PERMEASE COMPONENT 2"/>
    <property type="match status" value="1"/>
</dbReference>
<feature type="transmembrane region" description="Helical" evidence="6">
    <location>
        <begin position="440"/>
        <end position="461"/>
    </location>
</feature>
<feature type="transmembrane region" description="Helical" evidence="6">
    <location>
        <begin position="345"/>
        <end position="371"/>
    </location>
</feature>
<feature type="domain" description="MacB-like periplasmic core" evidence="8">
    <location>
        <begin position="21"/>
        <end position="243"/>
    </location>
</feature>